<feature type="domain" description="Response regulatory" evidence="2">
    <location>
        <begin position="2"/>
        <end position="134"/>
    </location>
</feature>
<accession>U4PTQ1</accession>
<dbReference type="GO" id="GO:0000160">
    <property type="term" value="P:phosphorelay signal transduction system"/>
    <property type="evidence" value="ECO:0007669"/>
    <property type="project" value="InterPro"/>
</dbReference>
<dbReference type="CDD" id="cd00156">
    <property type="entry name" value="REC"/>
    <property type="match status" value="1"/>
</dbReference>
<evidence type="ECO:0000256" key="1">
    <source>
        <dbReference type="PROSITE-ProRule" id="PRU00169"/>
    </source>
</evidence>
<dbReference type="HOGENOM" id="CLU_138528_0_0_5"/>
<sequence>MKFLLVEDDENKREQIMGWVAELYASAEFTVARSLQSGVRAVKQRNIDCVLLDMTLPNYDVGPEEPGGRTTHSFGGRELLKQMDRFDIDIPVIVITQFETFGKSPDTMDLAELDIRLAKDHKNYVASIYYHASMHGWKDKLKSCIASIKIEGV</sequence>
<gene>
    <name evidence="3" type="ORF">BN877_I0441</name>
</gene>
<dbReference type="SUPFAM" id="SSF52172">
    <property type="entry name" value="CheY-like"/>
    <property type="match status" value="1"/>
</dbReference>
<evidence type="ECO:0000313" key="4">
    <source>
        <dbReference type="Proteomes" id="UP000016944"/>
    </source>
</evidence>
<evidence type="ECO:0000313" key="3">
    <source>
        <dbReference type="EMBL" id="CDI07356.1"/>
    </source>
</evidence>
<dbReference type="InterPro" id="IPR011006">
    <property type="entry name" value="CheY-like_superfamily"/>
</dbReference>
<proteinExistence type="predicted"/>
<keyword evidence="1" id="KW-0597">Phosphoprotein</keyword>
<dbReference type="AlphaFoldDB" id="U4PTQ1"/>
<dbReference type="Gene3D" id="3.40.50.2300">
    <property type="match status" value="1"/>
</dbReference>
<dbReference type="KEGG" id="rir:BN877_I0441"/>
<dbReference type="EMBL" id="HG518322">
    <property type="protein sequence ID" value="CDI07356.1"/>
    <property type="molecule type" value="Genomic_DNA"/>
</dbReference>
<dbReference type="RefSeq" id="WP_022555570.1">
    <property type="nucleotide sequence ID" value="NC_022535.1"/>
</dbReference>
<protein>
    <submittedName>
        <fullName evidence="3">Response regulator receiver protein</fullName>
    </submittedName>
</protein>
<name>U4PTQ1_9HYPH</name>
<feature type="modified residue" description="4-aspartylphosphate" evidence="1">
    <location>
        <position position="53"/>
    </location>
</feature>
<dbReference type="Proteomes" id="UP000016944">
    <property type="component" value="Chromosome I"/>
</dbReference>
<dbReference type="PROSITE" id="PS50110">
    <property type="entry name" value="RESPONSE_REGULATORY"/>
    <property type="match status" value="1"/>
</dbReference>
<reference evidence="3 4" key="1">
    <citation type="journal article" date="2013" name="Genome Announc.">
        <title>Complete Genome Sequence of the Sesbania Symbiont and Rice Growth-Promoting Endophyte Rhizobium sp. Strain IRBG74.</title>
        <authorList>
            <person name="Crook M.B."/>
            <person name="Mitra S."/>
            <person name="Ane J.M."/>
            <person name="Sadowsky M.J."/>
            <person name="Gyaneshwar P."/>
        </authorList>
    </citation>
    <scope>NUCLEOTIDE SEQUENCE [LARGE SCALE GENOMIC DNA]</scope>
    <source>
        <strain evidence="3 4">IRBG74</strain>
    </source>
</reference>
<organism evidence="3 4">
    <name type="scientific">Agrobacterium pusense</name>
    <dbReference type="NCBI Taxonomy" id="648995"/>
    <lineage>
        <taxon>Bacteria</taxon>
        <taxon>Pseudomonadati</taxon>
        <taxon>Pseudomonadota</taxon>
        <taxon>Alphaproteobacteria</taxon>
        <taxon>Hyphomicrobiales</taxon>
        <taxon>Rhizobiaceae</taxon>
        <taxon>Rhizobium/Agrobacterium group</taxon>
        <taxon>Agrobacterium</taxon>
    </lineage>
</organism>
<dbReference type="InterPro" id="IPR001789">
    <property type="entry name" value="Sig_transdc_resp-reg_receiver"/>
</dbReference>
<evidence type="ECO:0000259" key="2">
    <source>
        <dbReference type="PROSITE" id="PS50110"/>
    </source>
</evidence>